<feature type="domain" description="GST N-terminal" evidence="3">
    <location>
        <begin position="1"/>
        <end position="78"/>
    </location>
</feature>
<keyword evidence="6" id="KW-1185">Reference proteome</keyword>
<dbReference type="Proteomes" id="UP000036947">
    <property type="component" value="Unassembled WGS sequence"/>
</dbReference>
<evidence type="ECO:0000313" key="6">
    <source>
        <dbReference type="Proteomes" id="UP000036947"/>
    </source>
</evidence>
<sequence>MTIHHLQVSQSERIPWLCEELGVDYQLKTYKRAPLMAPPEYKALHHSGAAPVIQDGDLTLAESGACVEYISHKHTGGKLFLKPMDPAYADFLYWCHWTNGTFQPTVSRAMAVRSAKLSDDNPMVAVAKDRFKRALGALDERLRDNEWLAGSEFTAADIMLVFSLTTMRYFSPYSLGECGNVLNYLKRISQREAYRRAMKKSDPDMELVLGPEPPKPLM</sequence>
<name>A0A0L0N0R8_TOLOC</name>
<feature type="domain" description="GST C-terminal" evidence="4">
    <location>
        <begin position="84"/>
        <end position="217"/>
    </location>
</feature>
<dbReference type="CDD" id="cd03046">
    <property type="entry name" value="GST_N_GTT1_like"/>
    <property type="match status" value="1"/>
</dbReference>
<dbReference type="Gene3D" id="3.40.30.10">
    <property type="entry name" value="Glutaredoxin"/>
    <property type="match status" value="1"/>
</dbReference>
<dbReference type="PANTHER" id="PTHR44051">
    <property type="entry name" value="GLUTATHIONE S-TRANSFERASE-RELATED"/>
    <property type="match status" value="1"/>
</dbReference>
<evidence type="ECO:0000256" key="2">
    <source>
        <dbReference type="RuleBase" id="RU003494"/>
    </source>
</evidence>
<dbReference type="InterPro" id="IPR040079">
    <property type="entry name" value="Glutathione_S-Trfase"/>
</dbReference>
<dbReference type="SFLD" id="SFLDG01150">
    <property type="entry name" value="Main.1:_Beta-like"/>
    <property type="match status" value="1"/>
</dbReference>
<dbReference type="Pfam" id="PF00043">
    <property type="entry name" value="GST_C"/>
    <property type="match status" value="1"/>
</dbReference>
<dbReference type="InterPro" id="IPR004046">
    <property type="entry name" value="GST_C"/>
</dbReference>
<proteinExistence type="inferred from homology"/>
<reference evidence="5 6" key="1">
    <citation type="journal article" date="2015" name="BMC Genomics">
        <title>The genome of the truffle-parasite Tolypocladium ophioglossoides and the evolution of antifungal peptaibiotics.</title>
        <authorList>
            <person name="Quandt C.A."/>
            <person name="Bushley K.E."/>
            <person name="Spatafora J.W."/>
        </authorList>
    </citation>
    <scope>NUCLEOTIDE SEQUENCE [LARGE SCALE GENOMIC DNA]</scope>
    <source>
        <strain evidence="5 6">CBS 100239</strain>
    </source>
</reference>
<dbReference type="Gene3D" id="1.20.1050.10">
    <property type="match status" value="1"/>
</dbReference>
<dbReference type="PROSITE" id="PS50404">
    <property type="entry name" value="GST_NTER"/>
    <property type="match status" value="1"/>
</dbReference>
<dbReference type="STRING" id="1163406.A0A0L0N0R8"/>
<dbReference type="InterPro" id="IPR036249">
    <property type="entry name" value="Thioredoxin-like_sf"/>
</dbReference>
<keyword evidence="5" id="KW-0808">Transferase</keyword>
<accession>A0A0L0N0R8</accession>
<dbReference type="AlphaFoldDB" id="A0A0L0N0R8"/>
<gene>
    <name evidence="5" type="ORF">TOPH_07785</name>
</gene>
<comment type="similarity">
    <text evidence="1 2">Belongs to the GST superfamily.</text>
</comment>
<dbReference type="PANTHER" id="PTHR44051:SF9">
    <property type="entry name" value="GLUTATHIONE S-TRANSFERASE 1"/>
    <property type="match status" value="1"/>
</dbReference>
<dbReference type="SUPFAM" id="SSF52833">
    <property type="entry name" value="Thioredoxin-like"/>
    <property type="match status" value="1"/>
</dbReference>
<dbReference type="SFLD" id="SFLDS00019">
    <property type="entry name" value="Glutathione_Transferase_(cytos"/>
    <property type="match status" value="1"/>
</dbReference>
<evidence type="ECO:0000313" key="5">
    <source>
        <dbReference type="EMBL" id="KND87621.1"/>
    </source>
</evidence>
<dbReference type="InterPro" id="IPR010987">
    <property type="entry name" value="Glutathione-S-Trfase_C-like"/>
</dbReference>
<organism evidence="5 6">
    <name type="scientific">Tolypocladium ophioglossoides (strain CBS 100239)</name>
    <name type="common">Snaketongue truffleclub</name>
    <name type="synonym">Elaphocordyceps ophioglossoides</name>
    <dbReference type="NCBI Taxonomy" id="1163406"/>
    <lineage>
        <taxon>Eukaryota</taxon>
        <taxon>Fungi</taxon>
        <taxon>Dikarya</taxon>
        <taxon>Ascomycota</taxon>
        <taxon>Pezizomycotina</taxon>
        <taxon>Sordariomycetes</taxon>
        <taxon>Hypocreomycetidae</taxon>
        <taxon>Hypocreales</taxon>
        <taxon>Ophiocordycipitaceae</taxon>
        <taxon>Tolypocladium</taxon>
    </lineage>
</organism>
<dbReference type="InterPro" id="IPR036282">
    <property type="entry name" value="Glutathione-S-Trfase_C_sf"/>
</dbReference>
<comment type="caution">
    <text evidence="5">The sequence shown here is derived from an EMBL/GenBank/DDBJ whole genome shotgun (WGS) entry which is preliminary data.</text>
</comment>
<dbReference type="EMBL" id="LFRF01000034">
    <property type="protein sequence ID" value="KND87621.1"/>
    <property type="molecule type" value="Genomic_DNA"/>
</dbReference>
<dbReference type="InterPro" id="IPR004045">
    <property type="entry name" value="Glutathione_S-Trfase_N"/>
</dbReference>
<evidence type="ECO:0000256" key="1">
    <source>
        <dbReference type="ARBA" id="ARBA00007409"/>
    </source>
</evidence>
<dbReference type="SFLD" id="SFLDG00358">
    <property type="entry name" value="Main_(cytGST)"/>
    <property type="match status" value="1"/>
</dbReference>
<protein>
    <submittedName>
        <fullName evidence="5">Glutathione S-transferase 3</fullName>
    </submittedName>
</protein>
<dbReference type="Pfam" id="PF02798">
    <property type="entry name" value="GST_N"/>
    <property type="match status" value="1"/>
</dbReference>
<dbReference type="PROSITE" id="PS50405">
    <property type="entry name" value="GST_CTER"/>
    <property type="match status" value="1"/>
</dbReference>
<dbReference type="SUPFAM" id="SSF47616">
    <property type="entry name" value="GST C-terminal domain-like"/>
    <property type="match status" value="1"/>
</dbReference>
<evidence type="ECO:0000259" key="4">
    <source>
        <dbReference type="PROSITE" id="PS50405"/>
    </source>
</evidence>
<evidence type="ECO:0000259" key="3">
    <source>
        <dbReference type="PROSITE" id="PS50404"/>
    </source>
</evidence>
<dbReference type="GO" id="GO:0016740">
    <property type="term" value="F:transferase activity"/>
    <property type="evidence" value="ECO:0007669"/>
    <property type="project" value="UniProtKB-KW"/>
</dbReference>
<dbReference type="OrthoDB" id="2309723at2759"/>